<reference evidence="1 2" key="1">
    <citation type="journal article" date="2019" name="Commun. Biol.">
        <title>The bagworm genome reveals a unique fibroin gene that provides high tensile strength.</title>
        <authorList>
            <person name="Kono N."/>
            <person name="Nakamura H."/>
            <person name="Ohtoshi R."/>
            <person name="Tomita M."/>
            <person name="Numata K."/>
            <person name="Arakawa K."/>
        </authorList>
    </citation>
    <scope>NUCLEOTIDE SEQUENCE [LARGE SCALE GENOMIC DNA]</scope>
</reference>
<evidence type="ECO:0000313" key="1">
    <source>
        <dbReference type="EMBL" id="GBP28634.1"/>
    </source>
</evidence>
<dbReference type="Proteomes" id="UP000299102">
    <property type="component" value="Unassembled WGS sequence"/>
</dbReference>
<protein>
    <submittedName>
        <fullName evidence="1">Uncharacterized protein</fullName>
    </submittedName>
</protein>
<proteinExistence type="predicted"/>
<dbReference type="AlphaFoldDB" id="A0A4C1US38"/>
<dbReference type="EMBL" id="BGZK01000209">
    <property type="protein sequence ID" value="GBP28634.1"/>
    <property type="molecule type" value="Genomic_DNA"/>
</dbReference>
<keyword evidence="2" id="KW-1185">Reference proteome</keyword>
<evidence type="ECO:0000313" key="2">
    <source>
        <dbReference type="Proteomes" id="UP000299102"/>
    </source>
</evidence>
<organism evidence="1 2">
    <name type="scientific">Eumeta variegata</name>
    <name type="common">Bagworm moth</name>
    <name type="synonym">Eumeta japonica</name>
    <dbReference type="NCBI Taxonomy" id="151549"/>
    <lineage>
        <taxon>Eukaryota</taxon>
        <taxon>Metazoa</taxon>
        <taxon>Ecdysozoa</taxon>
        <taxon>Arthropoda</taxon>
        <taxon>Hexapoda</taxon>
        <taxon>Insecta</taxon>
        <taxon>Pterygota</taxon>
        <taxon>Neoptera</taxon>
        <taxon>Endopterygota</taxon>
        <taxon>Lepidoptera</taxon>
        <taxon>Glossata</taxon>
        <taxon>Ditrysia</taxon>
        <taxon>Tineoidea</taxon>
        <taxon>Psychidae</taxon>
        <taxon>Oiketicinae</taxon>
        <taxon>Eumeta</taxon>
    </lineage>
</organism>
<name>A0A4C1US38_EUMVA</name>
<comment type="caution">
    <text evidence="1">The sequence shown here is derived from an EMBL/GenBank/DDBJ whole genome shotgun (WGS) entry which is preliminary data.</text>
</comment>
<accession>A0A4C1US38</accession>
<sequence>MLEEPQKTIDDFQDFKVNEDKNNDRSRIRKWVDPRWMKYKKAISQRGCLHRERIADFELQARRNRADVAPDELTVRSYRSSRVHCYTADSWLTTDAGFQSAIQFQS</sequence>
<gene>
    <name evidence="1" type="ORF">EVAR_85833_1</name>
</gene>